<dbReference type="AlphaFoldDB" id="A0A0D9XIK9"/>
<evidence type="ECO:0000313" key="2">
    <source>
        <dbReference type="EnsemblPlants" id="LPERR10G04060.1"/>
    </source>
</evidence>
<sequence length="197" mass="21621">MDYAAAASHHAAAGGGSPPPALPSPLCLLPLPLPRGALPPGRPRPLHRRLILLLLPHRDLDRLRLRLRCPAVRPLRGVPVLRRPGRHRRGRRRRRRRPVGVLFRRRRGVSGAPGVAGGAGGYRSGWQGGREALWIRSSALRTGCSCKIFKWNYTTSCSPRHAPYSVECTFRASCAKNCFKEAHKEKGEGCAGATINL</sequence>
<dbReference type="Gramene" id="LPERR10G04060.1">
    <property type="protein sequence ID" value="LPERR10G04060.1"/>
    <property type="gene ID" value="LPERR10G04060"/>
</dbReference>
<proteinExistence type="predicted"/>
<name>A0A0D9XIK9_9ORYZ</name>
<evidence type="ECO:0000313" key="3">
    <source>
        <dbReference type="Proteomes" id="UP000032180"/>
    </source>
</evidence>
<accession>A0A0D9XIK9</accession>
<keyword evidence="3" id="KW-1185">Reference proteome</keyword>
<dbReference type="HOGENOM" id="CLU_1385980_0_0_1"/>
<reference evidence="2" key="3">
    <citation type="submission" date="2015-04" db="UniProtKB">
        <authorList>
            <consortium name="EnsemblPlants"/>
        </authorList>
    </citation>
    <scope>IDENTIFICATION</scope>
</reference>
<feature type="region of interest" description="Disordered" evidence="1">
    <location>
        <begin position="1"/>
        <end position="20"/>
    </location>
</feature>
<protein>
    <submittedName>
        <fullName evidence="2">Uncharacterized protein</fullName>
    </submittedName>
</protein>
<reference evidence="2 3" key="1">
    <citation type="submission" date="2012-08" db="EMBL/GenBank/DDBJ databases">
        <title>Oryza genome evolution.</title>
        <authorList>
            <person name="Wing R.A."/>
        </authorList>
    </citation>
    <scope>NUCLEOTIDE SEQUENCE</scope>
</reference>
<dbReference type="Proteomes" id="UP000032180">
    <property type="component" value="Chromosome 10"/>
</dbReference>
<evidence type="ECO:0000256" key="1">
    <source>
        <dbReference type="SAM" id="MobiDB-lite"/>
    </source>
</evidence>
<dbReference type="EnsemblPlants" id="LPERR10G04060.1">
    <property type="protein sequence ID" value="LPERR10G04060.1"/>
    <property type="gene ID" value="LPERR10G04060"/>
</dbReference>
<feature type="compositionally biased region" description="Low complexity" evidence="1">
    <location>
        <begin position="1"/>
        <end position="12"/>
    </location>
</feature>
<organism evidence="2 3">
    <name type="scientific">Leersia perrieri</name>
    <dbReference type="NCBI Taxonomy" id="77586"/>
    <lineage>
        <taxon>Eukaryota</taxon>
        <taxon>Viridiplantae</taxon>
        <taxon>Streptophyta</taxon>
        <taxon>Embryophyta</taxon>
        <taxon>Tracheophyta</taxon>
        <taxon>Spermatophyta</taxon>
        <taxon>Magnoliopsida</taxon>
        <taxon>Liliopsida</taxon>
        <taxon>Poales</taxon>
        <taxon>Poaceae</taxon>
        <taxon>BOP clade</taxon>
        <taxon>Oryzoideae</taxon>
        <taxon>Oryzeae</taxon>
        <taxon>Oryzinae</taxon>
        <taxon>Leersia</taxon>
    </lineage>
</organism>
<reference evidence="3" key="2">
    <citation type="submission" date="2013-12" db="EMBL/GenBank/DDBJ databases">
        <authorList>
            <person name="Yu Y."/>
            <person name="Lee S."/>
            <person name="de Baynast K."/>
            <person name="Wissotski M."/>
            <person name="Liu L."/>
            <person name="Talag J."/>
            <person name="Goicoechea J."/>
            <person name="Angelova A."/>
            <person name="Jetty R."/>
            <person name="Kudrna D."/>
            <person name="Golser W."/>
            <person name="Rivera L."/>
            <person name="Zhang J."/>
            <person name="Wing R."/>
        </authorList>
    </citation>
    <scope>NUCLEOTIDE SEQUENCE</scope>
</reference>